<evidence type="ECO:0000256" key="4">
    <source>
        <dbReference type="ARBA" id="ARBA00023136"/>
    </source>
</evidence>
<name>A0ABM7U1H2_9BURK</name>
<feature type="transmembrane region" description="Helical" evidence="5">
    <location>
        <begin position="371"/>
        <end position="393"/>
    </location>
</feature>
<feature type="transmembrane region" description="Helical" evidence="5">
    <location>
        <begin position="405"/>
        <end position="428"/>
    </location>
</feature>
<feature type="transmembrane region" description="Helical" evidence="5">
    <location>
        <begin position="466"/>
        <end position="486"/>
    </location>
</feature>
<accession>A0ABM7U1H2</accession>
<gene>
    <name evidence="6" type="ORF">PTKU64_88020</name>
</gene>
<feature type="transmembrane region" description="Helical" evidence="5">
    <location>
        <begin position="49"/>
        <end position="75"/>
    </location>
</feature>
<organism evidence="6 7">
    <name type="scientific">Paraburkholderia terrae</name>
    <dbReference type="NCBI Taxonomy" id="311230"/>
    <lineage>
        <taxon>Bacteria</taxon>
        <taxon>Pseudomonadati</taxon>
        <taxon>Pseudomonadota</taxon>
        <taxon>Betaproteobacteria</taxon>
        <taxon>Burkholderiales</taxon>
        <taxon>Burkholderiaceae</taxon>
        <taxon>Paraburkholderia</taxon>
    </lineage>
</organism>
<evidence type="ECO:0000256" key="2">
    <source>
        <dbReference type="ARBA" id="ARBA00022692"/>
    </source>
</evidence>
<evidence type="ECO:0000256" key="1">
    <source>
        <dbReference type="ARBA" id="ARBA00004141"/>
    </source>
</evidence>
<dbReference type="EMBL" id="AP024958">
    <property type="protein sequence ID" value="BCZ85127.1"/>
    <property type="molecule type" value="Genomic_DNA"/>
</dbReference>
<evidence type="ECO:0000313" key="6">
    <source>
        <dbReference type="EMBL" id="BCZ85127.1"/>
    </source>
</evidence>
<dbReference type="InterPro" id="IPR002293">
    <property type="entry name" value="AA/rel_permease1"/>
</dbReference>
<keyword evidence="7" id="KW-1185">Reference proteome</keyword>
<reference evidence="6 7" key="1">
    <citation type="journal article" date="2022" name="Front. Microbiol.">
        <title>Identification and characterization of a novel class of self-sufficient cytochrome P450 hydroxylase involved in cyclohexanecarboxylate degradation in Paraburkholderia terrae strain KU-64.</title>
        <authorList>
            <person name="Yamamoto T."/>
            <person name="Hasegawa Y."/>
            <person name="Iwaki H."/>
        </authorList>
    </citation>
    <scope>NUCLEOTIDE SEQUENCE [LARGE SCALE GENOMIC DNA]</scope>
    <source>
        <strain evidence="6 7">KU-64</strain>
    </source>
</reference>
<feature type="transmembrane region" description="Helical" evidence="5">
    <location>
        <begin position="203"/>
        <end position="222"/>
    </location>
</feature>
<feature type="transmembrane region" description="Helical" evidence="5">
    <location>
        <begin position="140"/>
        <end position="163"/>
    </location>
</feature>
<dbReference type="Proteomes" id="UP001319874">
    <property type="component" value="Chromosome 4"/>
</dbReference>
<dbReference type="RefSeq" id="WP_229517289.1">
    <property type="nucleotide sequence ID" value="NZ_AP024958.1"/>
</dbReference>
<evidence type="ECO:0000256" key="3">
    <source>
        <dbReference type="ARBA" id="ARBA00022989"/>
    </source>
</evidence>
<dbReference type="Gene3D" id="1.20.1740.10">
    <property type="entry name" value="Amino acid/polyamine transporter I"/>
    <property type="match status" value="1"/>
</dbReference>
<dbReference type="PANTHER" id="PTHR47547">
    <property type="match status" value="1"/>
</dbReference>
<feature type="transmembrane region" description="Helical" evidence="5">
    <location>
        <begin position="286"/>
        <end position="308"/>
    </location>
</feature>
<feature type="transmembrane region" description="Helical" evidence="5">
    <location>
        <begin position="434"/>
        <end position="454"/>
    </location>
</feature>
<keyword evidence="2 5" id="KW-0812">Transmembrane</keyword>
<feature type="transmembrane region" description="Helical" evidence="5">
    <location>
        <begin position="170"/>
        <end position="191"/>
    </location>
</feature>
<feature type="transmembrane region" description="Helical" evidence="5">
    <location>
        <begin position="17"/>
        <end position="37"/>
    </location>
</feature>
<dbReference type="PIRSF" id="PIRSF006060">
    <property type="entry name" value="AA_transporter"/>
    <property type="match status" value="1"/>
</dbReference>
<dbReference type="PANTHER" id="PTHR47547:SF1">
    <property type="entry name" value="ASPARTATE-PROTON SYMPORTER"/>
    <property type="match status" value="1"/>
</dbReference>
<feature type="transmembrane region" description="Helical" evidence="5">
    <location>
        <begin position="243"/>
        <end position="266"/>
    </location>
</feature>
<feature type="transmembrane region" description="Helical" evidence="5">
    <location>
        <begin position="346"/>
        <end position="365"/>
    </location>
</feature>
<dbReference type="Pfam" id="PF13520">
    <property type="entry name" value="AA_permease_2"/>
    <property type="match status" value="1"/>
</dbReference>
<evidence type="ECO:0000256" key="5">
    <source>
        <dbReference type="SAM" id="Phobius"/>
    </source>
</evidence>
<keyword evidence="3 5" id="KW-1133">Transmembrane helix</keyword>
<sequence length="533" mass="57443">MSTTPNLTLSGKLRRDAGIVGLLFASTTSMIGSGWLFGAYHASKIAGPLIIGSWVLGAVIIMLIALCFAELAALFPRSGALVHMSHASHGEGLGRIWCWLLFLAYVPVPAVEAEAIVTYANNYLPYFIQPGSAGLLSVTGFIACAALLGVTSALNLMVVRWLLNVNSTITWWKILVPVLTIIGLIAASTHWDVTAAAPDTYKLSGMFTALPAAGIVFSYLGFRTAIDLGGETANPHRDIPLAVIGAVVLAAAIYIMLQVAFIWALSPADLAHGWAQLSFKGEMGPFAGLAASLGLGWMATLLYIDAYISPGGTGLMYVAGGSRVLFAAGEMDAGPRALTRLNANKVPWVAIALMWVVGTIFLLPFPAWQKMVSYITSITVLTYGLGPIALLVLRRNLPDLHRPFRMWAAPVLAPLAFICSNLVIYWTGFETNTFLFALVAIGFVLYALYYHLVARKPAHNFGWNHVAWLLPWFGGIWLLSYLGGIGGGRGVIPFGWDILLVSIWSMVVMLFGLRCSLAREETVSMMARMDQTS</sequence>
<feature type="transmembrane region" description="Helical" evidence="5">
    <location>
        <begin position="96"/>
        <end position="120"/>
    </location>
</feature>
<comment type="subcellular location">
    <subcellularLocation>
        <location evidence="1">Membrane</location>
        <topology evidence="1">Multi-pass membrane protein</topology>
    </subcellularLocation>
</comment>
<evidence type="ECO:0000313" key="7">
    <source>
        <dbReference type="Proteomes" id="UP001319874"/>
    </source>
</evidence>
<keyword evidence="4 5" id="KW-0472">Membrane</keyword>
<proteinExistence type="predicted"/>
<feature type="transmembrane region" description="Helical" evidence="5">
    <location>
        <begin position="498"/>
        <end position="517"/>
    </location>
</feature>
<protein>
    <submittedName>
        <fullName evidence="6">Amino acid permease</fullName>
    </submittedName>
</protein>
<dbReference type="InterPro" id="IPR052962">
    <property type="entry name" value="AA_Transporter_AGT"/>
</dbReference>